<protein>
    <recommendedName>
        <fullName evidence="7">Peptidase S8/S53 domain-containing protein</fullName>
    </recommendedName>
</protein>
<dbReference type="InterPro" id="IPR018247">
    <property type="entry name" value="EF_Hand_1_Ca_BS"/>
</dbReference>
<dbReference type="InterPro" id="IPR051048">
    <property type="entry name" value="Peptidase_S8/S53_subtilisin"/>
</dbReference>
<dbReference type="CDD" id="cd07473">
    <property type="entry name" value="Peptidases_S8_Subtilisin_like"/>
    <property type="match status" value="1"/>
</dbReference>
<proteinExistence type="inferred from homology"/>
<dbReference type="InterPro" id="IPR036852">
    <property type="entry name" value="Peptidase_S8/S53_dom_sf"/>
</dbReference>
<dbReference type="Gene3D" id="3.40.50.200">
    <property type="entry name" value="Peptidase S8/S53 domain"/>
    <property type="match status" value="1"/>
</dbReference>
<comment type="caution">
    <text evidence="8">The sequence shown here is derived from an EMBL/GenBank/DDBJ whole genome shotgun (WGS) entry which is preliminary data.</text>
</comment>
<keyword evidence="3 6" id="KW-0378">Hydrolase</keyword>
<dbReference type="PANTHER" id="PTHR43399:SF4">
    <property type="entry name" value="CELL WALL-ASSOCIATED PROTEASE"/>
    <property type="match status" value="1"/>
</dbReference>
<name>A0A7C3ZWG0_9CYAN</name>
<dbReference type="GO" id="GO:0004252">
    <property type="term" value="F:serine-type endopeptidase activity"/>
    <property type="evidence" value="ECO:0007669"/>
    <property type="project" value="UniProtKB-UniRule"/>
</dbReference>
<sequence>MSVDLFDARFYATANPDLAAAGINTAQQLWEHFRTAGLSEGRKFSPLVDLDFYRRSNSDLAGAGLTSNADLFEHLRRYGVKEGRPFSPVVDLDFYFSQNPDVALATGGDKELGWQHLQTNGIAEKRSFSQVIDLNYYLTANPDLQAVFGGDGSSLLNHLLLWGIPEGRTFLSADLGVVGFDRVNPPSPIRLSEFVGQSDREDFFPFGIASLSDVSVTVKGDAGNTVLGLIRDENNNGLPDELTAQSGLVADKEHITALETFGLAPGRYFVKVSREEADSSYELSLFAGAAEIPNPARDLAGNVNLGQVGTTAAIRDAITAASPRHLYQVQLVYPSEVRVSLAGASAVTDLRLFHDMNGNGLVDAGEEVATRPNPQEPVDSNGNGIIDFSETVDWFNGTIPDIPHPDAILAPQVFPGNYLIEVARVNQDTGYTLHMETLAPAAPAAGAGNRTPFAWGYLGEITNTDVNVTDFVGHANPYDFYAIELGRGKNLTIRLQGHNADADLVVVRDLNEDDGFTSDEIIAFPPSERSANQEVTRFFGEGIYYVGVLKVKDNTAYTLEVDFLNNDEPPDNAGNGLSGATDLGIPGSEPIIRRDWVSEDDQADFYRFQLNETSKISAFLYDMTGNAQLELIQDMNGNGLVEPEERIAASQNKGAQLEQLDRVLLPGNYFLAATHAVADTDYSIWLEAAPVAPSPEAGNALPVALDLGALNTPQTASGVVDPADPHDIYKFRLETPGDLSLFLDGMSGNADLRLIRDDNGNGQIEPEEILALSVEGGATAEEISLPGLPAGEYYVWVAQAVGNTHYDLSVIPGNFSRASGYGLVNAAAAVAQAVGQSEFPAVAPLAGKDWALNAIKAPAVWSQGYTGDGIVVAVVDDGTDYSHPDLDNNIWVNEDEIPGNGIDDDGNGFIDDVRGWDFWDEDNDPRNFEELAGHSTHVAGAIAGENNGVGVTGVAPGAKIMPVRTIGVFRGAEEPIIAGIRYAADNGADIINLSLGGSLPSEPEEEAIRYAVEKGAVVVMAAGNDGLTNFAGGKRFSNVKYPAGFASEFGISVGAVNSKGELGEFSNRAGTTPIDYVAAPGVDIYSALPIDTYSFWEGTSMATGLVSGVAALILSANPNLTPAQVEDLITGNANPFAVTDTGAYDLFAS</sequence>
<dbReference type="SUPFAM" id="SSF52743">
    <property type="entry name" value="Subtilisin-like"/>
    <property type="match status" value="1"/>
</dbReference>
<feature type="active site" description="Charge relay system" evidence="5 6">
    <location>
        <position position="1100"/>
    </location>
</feature>
<dbReference type="Gene3D" id="2.60.120.380">
    <property type="match status" value="4"/>
</dbReference>
<evidence type="ECO:0000313" key="8">
    <source>
        <dbReference type="EMBL" id="HGG01148.1"/>
    </source>
</evidence>
<keyword evidence="4 6" id="KW-0720">Serine protease</keyword>
<dbReference type="PANTHER" id="PTHR43399">
    <property type="entry name" value="SUBTILISIN-RELATED"/>
    <property type="match status" value="1"/>
</dbReference>
<accession>A0A7C3ZWG0</accession>
<dbReference type="GO" id="GO:0006508">
    <property type="term" value="P:proteolysis"/>
    <property type="evidence" value="ECO:0007669"/>
    <property type="project" value="UniProtKB-KW"/>
</dbReference>
<feature type="active site" description="Charge relay system" evidence="5 6">
    <location>
        <position position="876"/>
    </location>
</feature>
<feature type="active site" description="Charge relay system" evidence="5 6">
    <location>
        <position position="934"/>
    </location>
</feature>
<evidence type="ECO:0000256" key="5">
    <source>
        <dbReference type="PIRSR" id="PIRSR615500-1"/>
    </source>
</evidence>
<evidence type="ECO:0000256" key="3">
    <source>
        <dbReference type="ARBA" id="ARBA00022801"/>
    </source>
</evidence>
<dbReference type="PRINTS" id="PR00723">
    <property type="entry name" value="SUBTILISIN"/>
</dbReference>
<feature type="domain" description="Peptidase S8/S53" evidence="7">
    <location>
        <begin position="867"/>
        <end position="1133"/>
    </location>
</feature>
<dbReference type="InterPro" id="IPR015500">
    <property type="entry name" value="Peptidase_S8_subtilisin-rel"/>
</dbReference>
<evidence type="ECO:0000259" key="7">
    <source>
        <dbReference type="Pfam" id="PF00082"/>
    </source>
</evidence>
<dbReference type="Pfam" id="PF00082">
    <property type="entry name" value="Peptidase_S8"/>
    <property type="match status" value="1"/>
</dbReference>
<dbReference type="SUPFAM" id="SSF89260">
    <property type="entry name" value="Collagen-binding domain"/>
    <property type="match status" value="4"/>
</dbReference>
<comment type="similarity">
    <text evidence="1 6">Belongs to the peptidase S8 family.</text>
</comment>
<evidence type="ECO:0000256" key="4">
    <source>
        <dbReference type="ARBA" id="ARBA00022825"/>
    </source>
</evidence>
<evidence type="ECO:0000256" key="6">
    <source>
        <dbReference type="PROSITE-ProRule" id="PRU01240"/>
    </source>
</evidence>
<evidence type="ECO:0000256" key="2">
    <source>
        <dbReference type="ARBA" id="ARBA00022670"/>
    </source>
</evidence>
<reference evidence="8" key="1">
    <citation type="journal article" date="2020" name="mSystems">
        <title>Genome- and Community-Level Interaction Insights into Carbon Utilization and Element Cycling Functions of Hydrothermarchaeota in Hydrothermal Sediment.</title>
        <authorList>
            <person name="Zhou Z."/>
            <person name="Liu Y."/>
            <person name="Xu W."/>
            <person name="Pan J."/>
            <person name="Luo Z.H."/>
            <person name="Li M."/>
        </authorList>
    </citation>
    <scope>NUCLEOTIDE SEQUENCE [LARGE SCALE GENOMIC DNA]</scope>
    <source>
        <strain evidence="8">SpSt-374</strain>
    </source>
</reference>
<dbReference type="InterPro" id="IPR000209">
    <property type="entry name" value="Peptidase_S8/S53_dom"/>
</dbReference>
<dbReference type="AlphaFoldDB" id="A0A7C3ZWG0"/>
<dbReference type="PROSITE" id="PS51892">
    <property type="entry name" value="SUBTILASE"/>
    <property type="match status" value="1"/>
</dbReference>
<dbReference type="InterPro" id="IPR034204">
    <property type="entry name" value="PfSUB1-like_cat_dom"/>
</dbReference>
<dbReference type="PROSITE" id="PS00018">
    <property type="entry name" value="EF_HAND_1"/>
    <property type="match status" value="1"/>
</dbReference>
<evidence type="ECO:0000256" key="1">
    <source>
        <dbReference type="ARBA" id="ARBA00011073"/>
    </source>
</evidence>
<organism evidence="8">
    <name type="scientific">Planktothricoides sp. SpSt-374</name>
    <dbReference type="NCBI Taxonomy" id="2282167"/>
    <lineage>
        <taxon>Bacteria</taxon>
        <taxon>Bacillati</taxon>
        <taxon>Cyanobacteriota</taxon>
        <taxon>Cyanophyceae</taxon>
        <taxon>Oscillatoriophycideae</taxon>
        <taxon>Oscillatoriales</taxon>
        <taxon>Oscillatoriaceae</taxon>
        <taxon>Planktothricoides</taxon>
    </lineage>
</organism>
<gene>
    <name evidence="8" type="ORF">ENR15_10990</name>
</gene>
<dbReference type="EMBL" id="DSPX01000111">
    <property type="protein sequence ID" value="HGG01148.1"/>
    <property type="molecule type" value="Genomic_DNA"/>
</dbReference>
<keyword evidence="2 6" id="KW-0645">Protease</keyword>